<sequence>MFTPVASVILKQDSGAHTFSEPPGVFHAGILEAQFSASTAAVGHSLPAAKAAGLRVCLWDAAGLQGSEDATEKALGEGKRTLDLYATGSSQSAEPGFHKTVSSWEKNQLGPIYPPNGNCLNRQRVCISPNQQKATVFGLMNKQGTTRTRAHTERSVDAPGAGTRAAALTR</sequence>
<evidence type="ECO:0000256" key="1">
    <source>
        <dbReference type="SAM" id="MobiDB-lite"/>
    </source>
</evidence>
<comment type="caution">
    <text evidence="2">The sequence shown here is derived from an EMBL/GenBank/DDBJ whole genome shotgun (WGS) entry which is preliminary data.</text>
</comment>
<name>A0A6B0QYZ0_9CETA</name>
<evidence type="ECO:0000313" key="3">
    <source>
        <dbReference type="Proteomes" id="UP000322234"/>
    </source>
</evidence>
<proteinExistence type="predicted"/>
<accession>A0A6B0QYZ0</accession>
<dbReference type="AlphaFoldDB" id="A0A6B0QYZ0"/>
<reference evidence="2" key="1">
    <citation type="submission" date="2019-10" db="EMBL/GenBank/DDBJ databases">
        <title>The sequence and de novo assembly of the wild yak genome.</title>
        <authorList>
            <person name="Liu Y."/>
        </authorList>
    </citation>
    <scope>NUCLEOTIDE SEQUENCE [LARGE SCALE GENOMIC DNA]</scope>
    <source>
        <strain evidence="2">WY2019</strain>
    </source>
</reference>
<gene>
    <name evidence="2" type="ORF">E5288_WYG022698</name>
</gene>
<dbReference type="EMBL" id="VBQZ03000014">
    <property type="protein sequence ID" value="MXQ82755.1"/>
    <property type="molecule type" value="Genomic_DNA"/>
</dbReference>
<keyword evidence="3" id="KW-1185">Reference proteome</keyword>
<dbReference type="Proteomes" id="UP000322234">
    <property type="component" value="Unassembled WGS sequence"/>
</dbReference>
<protein>
    <submittedName>
        <fullName evidence="2">Uncharacterized protein</fullName>
    </submittedName>
</protein>
<evidence type="ECO:0000313" key="2">
    <source>
        <dbReference type="EMBL" id="MXQ82755.1"/>
    </source>
</evidence>
<feature type="region of interest" description="Disordered" evidence="1">
    <location>
        <begin position="143"/>
        <end position="170"/>
    </location>
</feature>
<organism evidence="2 3">
    <name type="scientific">Bos mutus</name>
    <name type="common">wild yak</name>
    <dbReference type="NCBI Taxonomy" id="72004"/>
    <lineage>
        <taxon>Eukaryota</taxon>
        <taxon>Metazoa</taxon>
        <taxon>Chordata</taxon>
        <taxon>Craniata</taxon>
        <taxon>Vertebrata</taxon>
        <taxon>Euteleostomi</taxon>
        <taxon>Mammalia</taxon>
        <taxon>Eutheria</taxon>
        <taxon>Laurasiatheria</taxon>
        <taxon>Artiodactyla</taxon>
        <taxon>Ruminantia</taxon>
        <taxon>Pecora</taxon>
        <taxon>Bovidae</taxon>
        <taxon>Bovinae</taxon>
        <taxon>Bos</taxon>
    </lineage>
</organism>